<dbReference type="Pfam" id="PF13237">
    <property type="entry name" value="Fer4_10"/>
    <property type="match status" value="1"/>
</dbReference>
<keyword evidence="2" id="KW-0408">Iron</keyword>
<dbReference type="KEGG" id="kbs:EPA93_30095"/>
<dbReference type="PROSITE" id="PS00198">
    <property type="entry name" value="4FE4S_FER_1"/>
    <property type="match status" value="3"/>
</dbReference>
<dbReference type="CDD" id="cd16367">
    <property type="entry name" value="DMSOR_beta_like"/>
    <property type="match status" value="1"/>
</dbReference>
<feature type="domain" description="4Fe-4S ferredoxin-type" evidence="5">
    <location>
        <begin position="26"/>
        <end position="55"/>
    </location>
</feature>
<dbReference type="SUPFAM" id="SSF51206">
    <property type="entry name" value="cAMP-binding domain-like"/>
    <property type="match status" value="2"/>
</dbReference>
<dbReference type="Pfam" id="PF00037">
    <property type="entry name" value="Fer4"/>
    <property type="match status" value="1"/>
</dbReference>
<dbReference type="PROSITE" id="PS50042">
    <property type="entry name" value="CNMP_BINDING_3"/>
    <property type="match status" value="2"/>
</dbReference>
<dbReference type="GO" id="GO:0003700">
    <property type="term" value="F:DNA-binding transcription factor activity"/>
    <property type="evidence" value="ECO:0007669"/>
    <property type="project" value="TreeGrafter"/>
</dbReference>
<reference evidence="6 7" key="1">
    <citation type="submission" date="2019-01" db="EMBL/GenBank/DDBJ databases">
        <title>Ktedonosporobacter rubrisoli SCAWS-G2.</title>
        <authorList>
            <person name="Huang Y."/>
            <person name="Yan B."/>
        </authorList>
    </citation>
    <scope>NUCLEOTIDE SEQUENCE [LARGE SCALE GENOMIC DNA]</scope>
    <source>
        <strain evidence="6 7">SCAWS-G2</strain>
    </source>
</reference>
<feature type="domain" description="4Fe-4S ferredoxin-type" evidence="5">
    <location>
        <begin position="456"/>
        <end position="487"/>
    </location>
</feature>
<dbReference type="Gene3D" id="3.30.70.20">
    <property type="match status" value="3"/>
</dbReference>
<dbReference type="AlphaFoldDB" id="A0A4P6JYA0"/>
<dbReference type="EMBL" id="CP035758">
    <property type="protein sequence ID" value="QBD80006.1"/>
    <property type="molecule type" value="Genomic_DNA"/>
</dbReference>
<proteinExistence type="predicted"/>
<name>A0A4P6JYA0_KTERU</name>
<dbReference type="InterPro" id="IPR000595">
    <property type="entry name" value="cNMP-bd_dom"/>
</dbReference>
<dbReference type="OrthoDB" id="9810688at2"/>
<dbReference type="SMART" id="SM00100">
    <property type="entry name" value="cNMP"/>
    <property type="match status" value="2"/>
</dbReference>
<dbReference type="InterPro" id="IPR017900">
    <property type="entry name" value="4Fe4S_Fe_S_CS"/>
</dbReference>
<organism evidence="6 7">
    <name type="scientific">Ktedonosporobacter rubrisoli</name>
    <dbReference type="NCBI Taxonomy" id="2509675"/>
    <lineage>
        <taxon>Bacteria</taxon>
        <taxon>Bacillati</taxon>
        <taxon>Chloroflexota</taxon>
        <taxon>Ktedonobacteria</taxon>
        <taxon>Ktedonobacterales</taxon>
        <taxon>Ktedonosporobacteraceae</taxon>
        <taxon>Ktedonosporobacter</taxon>
    </lineage>
</organism>
<feature type="domain" description="4Fe-4S ferredoxin-type" evidence="5">
    <location>
        <begin position="605"/>
        <end position="637"/>
    </location>
</feature>
<protein>
    <submittedName>
        <fullName evidence="6">Cyclic nucleotide-binding domain-containing protein</fullName>
    </submittedName>
</protein>
<dbReference type="InterPro" id="IPR014710">
    <property type="entry name" value="RmlC-like_jellyroll"/>
</dbReference>
<dbReference type="SUPFAM" id="SSF54862">
    <property type="entry name" value="4Fe-4S ferredoxins"/>
    <property type="match status" value="2"/>
</dbReference>
<dbReference type="GO" id="GO:0046872">
    <property type="term" value="F:metal ion binding"/>
    <property type="evidence" value="ECO:0007669"/>
    <property type="project" value="UniProtKB-KW"/>
</dbReference>
<keyword evidence="7" id="KW-1185">Reference proteome</keyword>
<dbReference type="PANTHER" id="PTHR24567">
    <property type="entry name" value="CRP FAMILY TRANSCRIPTIONAL REGULATORY PROTEIN"/>
    <property type="match status" value="1"/>
</dbReference>
<dbReference type="InterPro" id="IPR017896">
    <property type="entry name" value="4Fe4S_Fe-S-bd"/>
</dbReference>
<dbReference type="Gene3D" id="2.60.120.10">
    <property type="entry name" value="Jelly Rolls"/>
    <property type="match status" value="2"/>
</dbReference>
<dbReference type="CDD" id="cd00038">
    <property type="entry name" value="CAP_ED"/>
    <property type="match status" value="2"/>
</dbReference>
<feature type="domain" description="Cyclic nucleotide-binding" evidence="4">
    <location>
        <begin position="274"/>
        <end position="404"/>
    </location>
</feature>
<dbReference type="GO" id="GO:0051536">
    <property type="term" value="F:iron-sulfur cluster binding"/>
    <property type="evidence" value="ECO:0007669"/>
    <property type="project" value="UniProtKB-KW"/>
</dbReference>
<dbReference type="Pfam" id="PF00027">
    <property type="entry name" value="cNMP_binding"/>
    <property type="match status" value="2"/>
</dbReference>
<evidence type="ECO:0000313" key="7">
    <source>
        <dbReference type="Proteomes" id="UP000290365"/>
    </source>
</evidence>
<evidence type="ECO:0000256" key="2">
    <source>
        <dbReference type="ARBA" id="ARBA00023004"/>
    </source>
</evidence>
<dbReference type="InterPro" id="IPR050397">
    <property type="entry name" value="Env_Response_Regulators"/>
</dbReference>
<sequence>MQVQTAKLPFTVGMSHRSDVQPLNEEQVRFEIDMCIGCDRCMQACPVPLSSLVSIADLNRATTSDAITEVVARFTDECVMCGSCVPVCPVDNHRDLLMLSLKQRLGIPWDGKVDMSRVLSYLPAGWSVPLLLSRLREQPMFSDEQIVPDNYLLHFVATSRMLTLLPGELVLQEGEFGREIYFILDGRLELSSQGPDGKDMPIAVLRRGEYIGEHEMLTGQQRNATARAQTAVVVLEVPEQVMQRLMEIVPAIHTFFERLNTARSIETILRSLALFQGVSSVDVRQLAEQAQVKRYERDERLFSEDARDQPMRESLHLLLDGFVKVGRRTAAGTGRDKSDERIIAYRQKGDYFVGGLDMLGDRRAVTVTAITRTSVAELPRQALLALFARYPEVAQRFQERLQLYRNATAAAYSAVFEPFDFSQSAEKPAAVNPKSDAEARAGLHSLVDAGVVEGTDVLVIDLDKCIHCNECEAACERRHGHSRMNRKGMVVGNISIATACRQCQDPVCMLCSRAGIARMPSGEVYITESCIGCGICAERCPYDNISIMALDDEEDGGMATSIWQRFSSFFTKGSGKEHGNRLPMVAAPGPLNANQPIDAYGELRKKIAIKCDLCAGYNNQACVQACPTGAAIRVNPVSFFGSTEDILRRRAK</sequence>
<feature type="domain" description="4Fe-4S ferredoxin-type" evidence="5">
    <location>
        <begin position="69"/>
        <end position="91"/>
    </location>
</feature>
<gene>
    <name evidence="6" type="ORF">EPA93_30095</name>
</gene>
<feature type="domain" description="Cyclic nucleotide-binding" evidence="4">
    <location>
        <begin position="166"/>
        <end position="246"/>
    </location>
</feature>
<dbReference type="PANTHER" id="PTHR24567:SF74">
    <property type="entry name" value="HTH-TYPE TRANSCRIPTIONAL REGULATOR ARCR"/>
    <property type="match status" value="1"/>
</dbReference>
<dbReference type="InterPro" id="IPR018490">
    <property type="entry name" value="cNMP-bd_dom_sf"/>
</dbReference>
<dbReference type="GO" id="GO:0005829">
    <property type="term" value="C:cytosol"/>
    <property type="evidence" value="ECO:0007669"/>
    <property type="project" value="TreeGrafter"/>
</dbReference>
<keyword evidence="3" id="KW-0411">Iron-sulfur</keyword>
<evidence type="ECO:0000256" key="1">
    <source>
        <dbReference type="ARBA" id="ARBA00022723"/>
    </source>
</evidence>
<evidence type="ECO:0000313" key="6">
    <source>
        <dbReference type="EMBL" id="QBD80006.1"/>
    </source>
</evidence>
<evidence type="ECO:0000256" key="3">
    <source>
        <dbReference type="ARBA" id="ARBA00023014"/>
    </source>
</evidence>
<evidence type="ECO:0000259" key="4">
    <source>
        <dbReference type="PROSITE" id="PS50042"/>
    </source>
</evidence>
<feature type="domain" description="4Fe-4S ferredoxin-type" evidence="5">
    <location>
        <begin position="522"/>
        <end position="550"/>
    </location>
</feature>
<evidence type="ECO:0000259" key="5">
    <source>
        <dbReference type="PROSITE" id="PS51379"/>
    </source>
</evidence>
<dbReference type="Pfam" id="PF12800">
    <property type="entry name" value="Fer4_4"/>
    <property type="match status" value="1"/>
</dbReference>
<dbReference type="PROSITE" id="PS51379">
    <property type="entry name" value="4FE4S_FER_2"/>
    <property type="match status" value="5"/>
</dbReference>
<keyword evidence="1" id="KW-0479">Metal-binding</keyword>
<accession>A0A4P6JYA0</accession>
<dbReference type="RefSeq" id="WP_129891072.1">
    <property type="nucleotide sequence ID" value="NZ_CP035758.1"/>
</dbReference>
<dbReference type="Proteomes" id="UP000290365">
    <property type="component" value="Chromosome"/>
</dbReference>